<dbReference type="HOGENOM" id="CLU_1178149_0_0_2"/>
<organism evidence="3 4">
    <name type="scientific">Metallosphaera yellowstonensis MK1</name>
    <dbReference type="NCBI Taxonomy" id="671065"/>
    <lineage>
        <taxon>Archaea</taxon>
        <taxon>Thermoproteota</taxon>
        <taxon>Thermoprotei</taxon>
        <taxon>Sulfolobales</taxon>
        <taxon>Sulfolobaceae</taxon>
        <taxon>Metallosphaera</taxon>
    </lineage>
</organism>
<feature type="transmembrane region" description="Helical" evidence="2">
    <location>
        <begin position="117"/>
        <end position="138"/>
    </location>
</feature>
<dbReference type="SUPFAM" id="SSF56024">
    <property type="entry name" value="Phospholipase D/nuclease"/>
    <property type="match status" value="1"/>
</dbReference>
<dbReference type="Proteomes" id="UP000003980">
    <property type="component" value="Unassembled WGS sequence"/>
</dbReference>
<feature type="coiled-coil region" evidence="1">
    <location>
        <begin position="141"/>
        <end position="175"/>
    </location>
</feature>
<keyword evidence="1" id="KW-0175">Coiled coil</keyword>
<dbReference type="STRING" id="671065.MetMK1DRAFT_00013470"/>
<keyword evidence="4" id="KW-1185">Reference proteome</keyword>
<dbReference type="AlphaFoldDB" id="H2C3M2"/>
<accession>H2C3M2</accession>
<evidence type="ECO:0000256" key="2">
    <source>
        <dbReference type="SAM" id="Phobius"/>
    </source>
</evidence>
<proteinExistence type="predicted"/>
<dbReference type="Gene3D" id="3.30.870.10">
    <property type="entry name" value="Endonuclease Chain A"/>
    <property type="match status" value="1"/>
</dbReference>
<protein>
    <submittedName>
        <fullName evidence="3">Uncharacterized protein</fullName>
    </submittedName>
</protein>
<dbReference type="eggNOG" id="arCOG07315">
    <property type="taxonomic scope" value="Archaea"/>
</dbReference>
<keyword evidence="2" id="KW-1133">Transmembrane helix</keyword>
<gene>
    <name evidence="3" type="ORF">MetMK1DRAFT_00013470</name>
</gene>
<keyword evidence="2" id="KW-0472">Membrane</keyword>
<evidence type="ECO:0000256" key="1">
    <source>
        <dbReference type="SAM" id="Coils"/>
    </source>
</evidence>
<evidence type="ECO:0000313" key="4">
    <source>
        <dbReference type="Proteomes" id="UP000003980"/>
    </source>
</evidence>
<reference evidence="3 4" key="1">
    <citation type="submission" date="2012-01" db="EMBL/GenBank/DDBJ databases">
        <title>Improved High-Quality Draft sequence of Metallosphaera yellowstonensis MK1.</title>
        <authorList>
            <consortium name="US DOE Joint Genome Institute"/>
            <person name="Lucas S."/>
            <person name="Han J."/>
            <person name="Cheng J.-F."/>
            <person name="Goodwin L."/>
            <person name="Pitluck S."/>
            <person name="Peters L."/>
            <person name="Teshima H."/>
            <person name="Detter J.C."/>
            <person name="Han C."/>
            <person name="Tapia R."/>
            <person name="Land M."/>
            <person name="Hauser L."/>
            <person name="Kyrpides N."/>
            <person name="Kozubal M."/>
            <person name="Macur R.E."/>
            <person name="Jay Z."/>
            <person name="Inskeep W."/>
            <person name="Woyke T."/>
        </authorList>
    </citation>
    <scope>NUCLEOTIDE SEQUENCE [LARGE SCALE GENOMIC DNA]</scope>
    <source>
        <strain evidence="3 4">MK1</strain>
    </source>
</reference>
<sequence>MELLTTEEVFNRIRGMINSATKRVVILTDKLNETLVEDLERKAASGVDVRVVTPDLNWARWLKNRPLSYRREEEERLNKEIERLSSWVEIYNRLPWIVLTIVGASWIVLLLRGVKGALILPFLVVGLLAIYMTMFISYRRKRSCKEEMAVKSEDKKRIEEELLNIRENLSKHIEVDEIDYELSFSIIVADADGLFTSTPLQTAKERGYHMSMRFDVDEATRLIEEILRSKKSVAP</sequence>
<keyword evidence="2" id="KW-0812">Transmembrane</keyword>
<dbReference type="OrthoDB" id="34642at2157"/>
<feature type="transmembrane region" description="Helical" evidence="2">
    <location>
        <begin position="93"/>
        <end position="111"/>
    </location>
</feature>
<name>H2C3M2_9CREN</name>
<evidence type="ECO:0000313" key="3">
    <source>
        <dbReference type="EMBL" id="EHP70843.1"/>
    </source>
</evidence>
<dbReference type="RefSeq" id="WP_009071734.1">
    <property type="nucleotide sequence ID" value="NZ_JH597761.1"/>
</dbReference>
<dbReference type="EMBL" id="JH597761">
    <property type="protein sequence ID" value="EHP70843.1"/>
    <property type="molecule type" value="Genomic_DNA"/>
</dbReference>